<evidence type="ECO:0000256" key="1">
    <source>
        <dbReference type="PIRSR" id="PIRSR000097-1"/>
    </source>
</evidence>
<keyword evidence="6" id="KW-1185">Reference proteome</keyword>
<keyword evidence="3" id="KW-0732">Signal</keyword>
<evidence type="ECO:0000313" key="6">
    <source>
        <dbReference type="Proteomes" id="UP001153069"/>
    </source>
</evidence>
<dbReference type="InterPro" id="IPR018170">
    <property type="entry name" value="Aldo/ket_reductase_CS"/>
</dbReference>
<feature type="domain" description="NADP-dependent oxidoreductase" evidence="4">
    <location>
        <begin position="125"/>
        <end position="246"/>
    </location>
</feature>
<sequence>MLRSEILVLVLAWLGLVAGEMPTHKFSNWDNMPLLGLGTWKSEPSEVKTAVKEAIKLGYRHIDCAAIYGNEKGVGEALVESFSEGIVKREDMWITSKVWNDSHEQVSTALKKKLWLICNSIIILANHRIKPEVNQVERHPYLQQKHLVQFCRMNGILVTNYSSMGSGDRPAAFKPKGEPVLLEDATVKEVAAAVGATPAGVLLKWGIQQGSAVIPKSANPDRLKQNLEVPETVQLDDAAMEKLNAMDIHRRYVDGAFWALSGSAYTVETLWDEVGDPFQEEL</sequence>
<evidence type="ECO:0000256" key="3">
    <source>
        <dbReference type="SAM" id="SignalP"/>
    </source>
</evidence>
<feature type="signal peptide" evidence="3">
    <location>
        <begin position="1"/>
        <end position="19"/>
    </location>
</feature>
<dbReference type="InterPro" id="IPR023210">
    <property type="entry name" value="NADP_OxRdtase_dom"/>
</dbReference>
<accession>A0A9N8EZV5</accession>
<evidence type="ECO:0000256" key="2">
    <source>
        <dbReference type="PIRSR" id="PIRSR000097-3"/>
    </source>
</evidence>
<feature type="chain" id="PRO_5040395837" evidence="3">
    <location>
        <begin position="20"/>
        <end position="282"/>
    </location>
</feature>
<dbReference type="AlphaFoldDB" id="A0A9N8EZV5"/>
<protein>
    <submittedName>
        <fullName evidence="5">Probable NAD(P)H-dependent D-xylose reductase xyl1</fullName>
    </submittedName>
</protein>
<dbReference type="InterPro" id="IPR036812">
    <property type="entry name" value="NAD(P)_OxRdtase_dom_sf"/>
</dbReference>
<name>A0A9N8EZV5_9STRA</name>
<feature type="domain" description="NADP-dependent oxidoreductase" evidence="4">
    <location>
        <begin position="35"/>
        <end position="103"/>
    </location>
</feature>
<dbReference type="Pfam" id="PF00248">
    <property type="entry name" value="Aldo_ket_red"/>
    <property type="match status" value="2"/>
</dbReference>
<dbReference type="PROSITE" id="PS00063">
    <property type="entry name" value="ALDOKETO_REDUCTASE_3"/>
    <property type="match status" value="1"/>
</dbReference>
<feature type="active site" description="Proton donor" evidence="1">
    <location>
        <position position="68"/>
    </location>
</feature>
<dbReference type="Proteomes" id="UP001153069">
    <property type="component" value="Unassembled WGS sequence"/>
</dbReference>
<organism evidence="5 6">
    <name type="scientific">Seminavis robusta</name>
    <dbReference type="NCBI Taxonomy" id="568900"/>
    <lineage>
        <taxon>Eukaryota</taxon>
        <taxon>Sar</taxon>
        <taxon>Stramenopiles</taxon>
        <taxon>Ochrophyta</taxon>
        <taxon>Bacillariophyta</taxon>
        <taxon>Bacillariophyceae</taxon>
        <taxon>Bacillariophycidae</taxon>
        <taxon>Naviculales</taxon>
        <taxon>Naviculaceae</taxon>
        <taxon>Seminavis</taxon>
    </lineage>
</organism>
<dbReference type="PANTHER" id="PTHR11732">
    <property type="entry name" value="ALDO/KETO REDUCTASE"/>
    <property type="match status" value="1"/>
</dbReference>
<evidence type="ECO:0000313" key="5">
    <source>
        <dbReference type="EMBL" id="CAB9529380.1"/>
    </source>
</evidence>
<dbReference type="OrthoDB" id="416253at2759"/>
<reference evidence="5" key="1">
    <citation type="submission" date="2020-06" db="EMBL/GenBank/DDBJ databases">
        <authorList>
            <consortium name="Plant Systems Biology data submission"/>
        </authorList>
    </citation>
    <scope>NUCLEOTIDE SEQUENCE</scope>
    <source>
        <strain evidence="5">D6</strain>
    </source>
</reference>
<dbReference type="PIRSF" id="PIRSF000097">
    <property type="entry name" value="AKR"/>
    <property type="match status" value="1"/>
</dbReference>
<dbReference type="InterPro" id="IPR020471">
    <property type="entry name" value="AKR"/>
</dbReference>
<comment type="caution">
    <text evidence="5">The sequence shown here is derived from an EMBL/GenBank/DDBJ whole genome shotgun (WGS) entry which is preliminary data.</text>
</comment>
<gene>
    <name evidence="5" type="ORF">SEMRO_2485_G329020.1</name>
</gene>
<dbReference type="GO" id="GO:0016491">
    <property type="term" value="F:oxidoreductase activity"/>
    <property type="evidence" value="ECO:0007669"/>
    <property type="project" value="InterPro"/>
</dbReference>
<dbReference type="Gene3D" id="3.20.20.100">
    <property type="entry name" value="NADP-dependent oxidoreductase domain"/>
    <property type="match status" value="2"/>
</dbReference>
<feature type="site" description="Lowers pKa of active site Tyr" evidence="2">
    <location>
        <position position="97"/>
    </location>
</feature>
<proteinExistence type="predicted"/>
<dbReference type="PROSITE" id="PS00798">
    <property type="entry name" value="ALDOKETO_REDUCTASE_1"/>
    <property type="match status" value="1"/>
</dbReference>
<dbReference type="SUPFAM" id="SSF51430">
    <property type="entry name" value="NAD(P)-linked oxidoreductase"/>
    <property type="match status" value="1"/>
</dbReference>
<dbReference type="EMBL" id="CAICTM010002483">
    <property type="protein sequence ID" value="CAB9529380.1"/>
    <property type="molecule type" value="Genomic_DNA"/>
</dbReference>
<evidence type="ECO:0000259" key="4">
    <source>
        <dbReference type="Pfam" id="PF00248"/>
    </source>
</evidence>